<comment type="caution">
    <text evidence="3">The sequence shown here is derived from an EMBL/GenBank/DDBJ whole genome shotgun (WGS) entry which is preliminary data.</text>
</comment>
<dbReference type="FunFam" id="1.25.40.10:FF:000393">
    <property type="entry name" value="Pentatricopeptide repeat-containing protein At1g20230"/>
    <property type="match status" value="1"/>
</dbReference>
<dbReference type="InterPro" id="IPR011990">
    <property type="entry name" value="TPR-like_helical_dom_sf"/>
</dbReference>
<evidence type="ECO:0008006" key="5">
    <source>
        <dbReference type="Google" id="ProtNLM"/>
    </source>
</evidence>
<accession>A0AA39RRE1</accession>
<feature type="repeat" description="PPR" evidence="2">
    <location>
        <begin position="343"/>
        <end position="373"/>
    </location>
</feature>
<sequence length="596" mass="66983">MEQNPLLVRRLVDFYSSFDLVVDTRIVVETSSVSNTLPWNLLISLYNRNRLFGEALSAYKRMVGRGIVADKFTYPSVLKACGEMLDVGFGREVHRAIDAGIDECDLFVHNALVTMYGRFGEVGVAHHLFDKMPMRDAVSWNTIISIYASKGMWDEALELFEKMLEQDVEVNIITWNTIASGCFRKGNFNSALRLISQMILCGAYLDPVAIIIGLAACSHIGAINLGKQIHSYAICSSYDKFDNVRNALITMYARCQDLERAYMMFLLVEEKSIITWNSMLSGFSHMDRSEEASFLFREMLLTGIEPNYVTIASILPLCARVANLQHGKEFHCYITRRQIFKDCLLLWNALVDMYARSGKVVEAKRVFDSMSTRDKVTYTSLIAGYGVQGDGETALKLFDEMIKFQIKPDHVTMVAVLSACSHSGLVIEGQMLFEKMPTVYGIIPRLEHFSCMVDLYGRAGLLNKAKGIITKMPYKPTPAMWATLLGACRIYGNTDTWEWAAGKLLEMKHESSGYYELIANMYASGGRQDKLAEVRTSMRDLGVKKAPGCSWVDVGTGFSSLLVGDTSPVRGDLPRVGWTDRANECCWLCSFRGLRR</sequence>
<dbReference type="NCBIfam" id="TIGR00756">
    <property type="entry name" value="PPR"/>
    <property type="match status" value="6"/>
</dbReference>
<evidence type="ECO:0000313" key="3">
    <source>
        <dbReference type="EMBL" id="KAK0579398.1"/>
    </source>
</evidence>
<feature type="repeat" description="PPR" evidence="2">
    <location>
        <begin position="136"/>
        <end position="170"/>
    </location>
</feature>
<organism evidence="3 4">
    <name type="scientific">Acer saccharum</name>
    <name type="common">Sugar maple</name>
    <dbReference type="NCBI Taxonomy" id="4024"/>
    <lineage>
        <taxon>Eukaryota</taxon>
        <taxon>Viridiplantae</taxon>
        <taxon>Streptophyta</taxon>
        <taxon>Embryophyta</taxon>
        <taxon>Tracheophyta</taxon>
        <taxon>Spermatophyta</taxon>
        <taxon>Magnoliopsida</taxon>
        <taxon>eudicotyledons</taxon>
        <taxon>Gunneridae</taxon>
        <taxon>Pentapetalae</taxon>
        <taxon>rosids</taxon>
        <taxon>malvids</taxon>
        <taxon>Sapindales</taxon>
        <taxon>Sapindaceae</taxon>
        <taxon>Hippocastanoideae</taxon>
        <taxon>Acereae</taxon>
        <taxon>Acer</taxon>
    </lineage>
</organism>
<protein>
    <recommendedName>
        <fullName evidence="5">Pentatricopeptide repeat-containing protein</fullName>
    </recommendedName>
</protein>
<dbReference type="Pfam" id="PF01535">
    <property type="entry name" value="PPR"/>
    <property type="match status" value="5"/>
</dbReference>
<feature type="repeat" description="PPR" evidence="2">
    <location>
        <begin position="171"/>
        <end position="205"/>
    </location>
</feature>
<evidence type="ECO:0000256" key="2">
    <source>
        <dbReference type="PROSITE-ProRule" id="PRU00708"/>
    </source>
</evidence>
<dbReference type="EMBL" id="JAUESC010000385">
    <property type="protein sequence ID" value="KAK0579398.1"/>
    <property type="molecule type" value="Genomic_DNA"/>
</dbReference>
<feature type="repeat" description="PPR" evidence="2">
    <location>
        <begin position="35"/>
        <end position="69"/>
    </location>
</feature>
<proteinExistence type="predicted"/>
<dbReference type="Gene3D" id="1.25.40.10">
    <property type="entry name" value="Tetratricopeptide repeat domain"/>
    <property type="match status" value="5"/>
</dbReference>
<dbReference type="AlphaFoldDB" id="A0AA39RRE1"/>
<feature type="repeat" description="PPR" evidence="2">
    <location>
        <begin position="272"/>
        <end position="306"/>
    </location>
</feature>
<keyword evidence="4" id="KW-1185">Reference proteome</keyword>
<dbReference type="PANTHER" id="PTHR47926:SF375">
    <property type="entry name" value="PENTATRICOPEPTIDE REPEAT-CONTAINING PROTEIN"/>
    <property type="match status" value="1"/>
</dbReference>
<reference evidence="3" key="2">
    <citation type="submission" date="2023-06" db="EMBL/GenBank/DDBJ databases">
        <authorList>
            <person name="Swenson N.G."/>
            <person name="Wegrzyn J.L."/>
            <person name="Mcevoy S.L."/>
        </authorList>
    </citation>
    <scope>NUCLEOTIDE SEQUENCE</scope>
    <source>
        <strain evidence="3">NS2018</strain>
        <tissue evidence="3">Leaf</tissue>
    </source>
</reference>
<keyword evidence="1" id="KW-0677">Repeat</keyword>
<gene>
    <name evidence="3" type="ORF">LWI29_025832</name>
</gene>
<name>A0AA39RRE1_ACESA</name>
<evidence type="ECO:0000256" key="1">
    <source>
        <dbReference type="ARBA" id="ARBA00022737"/>
    </source>
</evidence>
<dbReference type="PROSITE" id="PS51375">
    <property type="entry name" value="PPR"/>
    <property type="match status" value="6"/>
</dbReference>
<dbReference type="GO" id="GO:0009451">
    <property type="term" value="P:RNA modification"/>
    <property type="evidence" value="ECO:0007669"/>
    <property type="project" value="InterPro"/>
</dbReference>
<reference evidence="3" key="1">
    <citation type="journal article" date="2022" name="Plant J.">
        <title>Strategies of tolerance reflected in two North American maple genomes.</title>
        <authorList>
            <person name="McEvoy S.L."/>
            <person name="Sezen U.U."/>
            <person name="Trouern-Trend A."/>
            <person name="McMahon S.M."/>
            <person name="Schaberg P.G."/>
            <person name="Yang J."/>
            <person name="Wegrzyn J.L."/>
            <person name="Swenson N.G."/>
        </authorList>
    </citation>
    <scope>NUCLEOTIDE SEQUENCE</scope>
    <source>
        <strain evidence="3">NS2018</strain>
    </source>
</reference>
<dbReference type="PANTHER" id="PTHR47926">
    <property type="entry name" value="PENTATRICOPEPTIDE REPEAT-CONTAINING PROTEIN"/>
    <property type="match status" value="1"/>
</dbReference>
<dbReference type="InterPro" id="IPR002885">
    <property type="entry name" value="PPR_rpt"/>
</dbReference>
<dbReference type="Pfam" id="PF20431">
    <property type="entry name" value="E_motif"/>
    <property type="match status" value="1"/>
</dbReference>
<evidence type="ECO:0000313" key="4">
    <source>
        <dbReference type="Proteomes" id="UP001168877"/>
    </source>
</evidence>
<dbReference type="GO" id="GO:0003723">
    <property type="term" value="F:RNA binding"/>
    <property type="evidence" value="ECO:0007669"/>
    <property type="project" value="InterPro"/>
</dbReference>
<dbReference type="Pfam" id="PF13041">
    <property type="entry name" value="PPR_2"/>
    <property type="match status" value="3"/>
</dbReference>
<feature type="repeat" description="PPR" evidence="2">
    <location>
        <begin position="374"/>
        <end position="408"/>
    </location>
</feature>
<dbReference type="FunFam" id="1.25.40.10:FF:000637">
    <property type="entry name" value="Pentatricopeptide repeat-containing protein"/>
    <property type="match status" value="1"/>
</dbReference>
<dbReference type="InterPro" id="IPR046960">
    <property type="entry name" value="PPR_At4g14850-like_plant"/>
</dbReference>
<dbReference type="Proteomes" id="UP001168877">
    <property type="component" value="Unassembled WGS sequence"/>
</dbReference>
<dbReference type="FunFam" id="1.25.40.10:FF:000627">
    <property type="entry name" value="Pentatricopeptide repeat-containing protein"/>
    <property type="match status" value="1"/>
</dbReference>
<dbReference type="InterPro" id="IPR046848">
    <property type="entry name" value="E_motif"/>
</dbReference>
<dbReference type="SUPFAM" id="SSF48452">
    <property type="entry name" value="TPR-like"/>
    <property type="match status" value="1"/>
</dbReference>